<feature type="chain" id="PRO_5046920237" description="Tissue inhibitor of metalloproteinase" evidence="2">
    <location>
        <begin position="27"/>
        <end position="180"/>
    </location>
</feature>
<feature type="signal peptide" evidence="2">
    <location>
        <begin position="1"/>
        <end position="26"/>
    </location>
</feature>
<name>A0ABY8WJ86_9ACTN</name>
<gene>
    <name evidence="3" type="ORF">ACTOB_000006</name>
</gene>
<keyword evidence="4" id="KW-1185">Reference proteome</keyword>
<feature type="transmembrane region" description="Helical" evidence="1">
    <location>
        <begin position="140"/>
        <end position="162"/>
    </location>
</feature>
<accession>A0ABY8WJ86</accession>
<evidence type="ECO:0000256" key="2">
    <source>
        <dbReference type="SAM" id="SignalP"/>
    </source>
</evidence>
<dbReference type="PROSITE" id="PS51257">
    <property type="entry name" value="PROKAR_LIPOPROTEIN"/>
    <property type="match status" value="1"/>
</dbReference>
<reference evidence="3 4" key="1">
    <citation type="submission" date="2023-06" db="EMBL/GenBank/DDBJ databases">
        <authorList>
            <person name="Yushchuk O."/>
            <person name="Binda E."/>
            <person name="Ruckert-Reed C."/>
            <person name="Fedorenko V."/>
            <person name="Kalinowski J."/>
            <person name="Marinelli F."/>
        </authorList>
    </citation>
    <scope>NUCLEOTIDE SEQUENCE [LARGE SCALE GENOMIC DNA]</scope>
    <source>
        <strain evidence="3 4">NRRL 3884</strain>
    </source>
</reference>
<evidence type="ECO:0008006" key="5">
    <source>
        <dbReference type="Google" id="ProtNLM"/>
    </source>
</evidence>
<protein>
    <recommendedName>
        <fullName evidence="5">Tissue inhibitor of metalloproteinase</fullName>
    </recommendedName>
</protein>
<keyword evidence="2" id="KW-0732">Signal</keyword>
<evidence type="ECO:0000256" key="1">
    <source>
        <dbReference type="SAM" id="Phobius"/>
    </source>
</evidence>
<evidence type="ECO:0000313" key="3">
    <source>
        <dbReference type="EMBL" id="WIM96568.1"/>
    </source>
</evidence>
<keyword evidence="1" id="KW-0472">Membrane</keyword>
<organism evidence="3 4">
    <name type="scientific">Actinoplanes oblitus</name>
    <dbReference type="NCBI Taxonomy" id="3040509"/>
    <lineage>
        <taxon>Bacteria</taxon>
        <taxon>Bacillati</taxon>
        <taxon>Actinomycetota</taxon>
        <taxon>Actinomycetes</taxon>
        <taxon>Micromonosporales</taxon>
        <taxon>Micromonosporaceae</taxon>
        <taxon>Actinoplanes</taxon>
    </lineage>
</organism>
<dbReference type="Proteomes" id="UP001240150">
    <property type="component" value="Chromosome"/>
</dbReference>
<sequence length="180" mass="18835">MGIRRLLVLLLLVLGAVPVAASPAWACSCKAPGGLDRADQAFVGVVRSVQAIGHGERVEFAVESVLKGSVGAVTSVRTIETEPASCGVRFAQGGRYQVFAAAGRTSLCSGNQAVSAGLRSGDKPASRTGDQLSPRSAMRWPLFLAAGAGVLLLVIAGEFWWLSRQPELRAEPRRRAVGPV</sequence>
<dbReference type="EMBL" id="CP126980">
    <property type="protein sequence ID" value="WIM96568.1"/>
    <property type="molecule type" value="Genomic_DNA"/>
</dbReference>
<proteinExistence type="predicted"/>
<evidence type="ECO:0000313" key="4">
    <source>
        <dbReference type="Proteomes" id="UP001240150"/>
    </source>
</evidence>
<keyword evidence="1" id="KW-0812">Transmembrane</keyword>
<keyword evidence="1" id="KW-1133">Transmembrane helix</keyword>
<dbReference type="RefSeq" id="WP_284917845.1">
    <property type="nucleotide sequence ID" value="NZ_CP126980.1"/>
</dbReference>